<dbReference type="Gene3D" id="1.10.357.10">
    <property type="entry name" value="Tetracycline Repressor, domain 2"/>
    <property type="match status" value="1"/>
</dbReference>
<evidence type="ECO:0000259" key="3">
    <source>
        <dbReference type="PROSITE" id="PS50977"/>
    </source>
</evidence>
<accession>A0ABN1KEV9</accession>
<comment type="caution">
    <text evidence="4">The sequence shown here is derived from an EMBL/GenBank/DDBJ whole genome shotgun (WGS) entry which is preliminary data.</text>
</comment>
<name>A0ABN1KEV9_CLOSU</name>
<evidence type="ECO:0000256" key="1">
    <source>
        <dbReference type="ARBA" id="ARBA00023125"/>
    </source>
</evidence>
<dbReference type="EMBL" id="BAAACI010000001">
    <property type="protein sequence ID" value="GAA0764820.1"/>
    <property type="molecule type" value="Genomic_DNA"/>
</dbReference>
<proteinExistence type="predicted"/>
<dbReference type="PANTHER" id="PTHR43479:SF11">
    <property type="entry name" value="ACREF_ENVCD OPERON REPRESSOR-RELATED"/>
    <property type="match status" value="1"/>
</dbReference>
<dbReference type="InterPro" id="IPR001647">
    <property type="entry name" value="HTH_TetR"/>
</dbReference>
<gene>
    <name evidence="4" type="ORF">GCM10008908_00480</name>
</gene>
<keyword evidence="1 2" id="KW-0238">DNA-binding</keyword>
<dbReference type="RefSeq" id="WP_343822556.1">
    <property type="nucleotide sequence ID" value="NZ_BAAACI010000001.1"/>
</dbReference>
<evidence type="ECO:0000313" key="4">
    <source>
        <dbReference type="EMBL" id="GAA0764820.1"/>
    </source>
</evidence>
<dbReference type="PANTHER" id="PTHR43479">
    <property type="entry name" value="ACREF/ENVCD OPERON REPRESSOR-RELATED"/>
    <property type="match status" value="1"/>
</dbReference>
<feature type="DNA-binding region" description="H-T-H motif" evidence="2">
    <location>
        <begin position="31"/>
        <end position="50"/>
    </location>
</feature>
<sequence length="195" mass="22451">MKNNKKHVSKEIILEATLSLIDKNEGIKNVTLRDIAKKIGCAHTNLYNYFSSLDEIFWESLGQVLLMMMDYSSKGLSNEKDDEGRFFLILSNLIDFSMEHPGWYKFIWFESIGGNPSPEVTKILHKPGEGFSEFIKAGNNNISNEKANLIGDMLHSYLHGELCKWINSRSFISKREETKTMILSNLKHLYKLLIQ</sequence>
<dbReference type="PROSITE" id="PS50977">
    <property type="entry name" value="HTH_TETR_2"/>
    <property type="match status" value="1"/>
</dbReference>
<dbReference type="SUPFAM" id="SSF46689">
    <property type="entry name" value="Homeodomain-like"/>
    <property type="match status" value="1"/>
</dbReference>
<feature type="domain" description="HTH tetR-type" evidence="3">
    <location>
        <begin position="7"/>
        <end position="68"/>
    </location>
</feature>
<keyword evidence="5" id="KW-1185">Reference proteome</keyword>
<evidence type="ECO:0000313" key="5">
    <source>
        <dbReference type="Proteomes" id="UP001501047"/>
    </source>
</evidence>
<organism evidence="4 5">
    <name type="scientific">Clostridium subterminale</name>
    <dbReference type="NCBI Taxonomy" id="1550"/>
    <lineage>
        <taxon>Bacteria</taxon>
        <taxon>Bacillati</taxon>
        <taxon>Bacillota</taxon>
        <taxon>Clostridia</taxon>
        <taxon>Eubacteriales</taxon>
        <taxon>Clostridiaceae</taxon>
        <taxon>Clostridium</taxon>
    </lineage>
</organism>
<evidence type="ECO:0000256" key="2">
    <source>
        <dbReference type="PROSITE-ProRule" id="PRU00335"/>
    </source>
</evidence>
<dbReference type="Pfam" id="PF00440">
    <property type="entry name" value="TetR_N"/>
    <property type="match status" value="1"/>
</dbReference>
<dbReference type="InterPro" id="IPR050624">
    <property type="entry name" value="HTH-type_Tx_Regulator"/>
</dbReference>
<dbReference type="InterPro" id="IPR009057">
    <property type="entry name" value="Homeodomain-like_sf"/>
</dbReference>
<dbReference type="Proteomes" id="UP001501047">
    <property type="component" value="Unassembled WGS sequence"/>
</dbReference>
<reference evidence="4 5" key="1">
    <citation type="journal article" date="2019" name="Int. J. Syst. Evol. Microbiol.">
        <title>The Global Catalogue of Microorganisms (GCM) 10K type strain sequencing project: providing services to taxonomists for standard genome sequencing and annotation.</title>
        <authorList>
            <consortium name="The Broad Institute Genomics Platform"/>
            <consortium name="The Broad Institute Genome Sequencing Center for Infectious Disease"/>
            <person name="Wu L."/>
            <person name="Ma J."/>
        </authorList>
    </citation>
    <scope>NUCLEOTIDE SEQUENCE [LARGE SCALE GENOMIC DNA]</scope>
    <source>
        <strain evidence="4 5">JCM 1417</strain>
    </source>
</reference>
<protein>
    <recommendedName>
        <fullName evidence="3">HTH tetR-type domain-containing protein</fullName>
    </recommendedName>
</protein>